<dbReference type="Proteomes" id="UP000623608">
    <property type="component" value="Unassembled WGS sequence"/>
</dbReference>
<dbReference type="SMART" id="SM00267">
    <property type="entry name" value="GGDEF"/>
    <property type="match status" value="1"/>
</dbReference>
<dbReference type="GO" id="GO:0052621">
    <property type="term" value="F:diguanylate cyclase activity"/>
    <property type="evidence" value="ECO:0007669"/>
    <property type="project" value="TreeGrafter"/>
</dbReference>
<feature type="domain" description="GGDEF" evidence="1">
    <location>
        <begin position="394"/>
        <end position="527"/>
    </location>
</feature>
<comment type="caution">
    <text evidence="2">The sequence shown here is derived from an EMBL/GenBank/DDBJ whole genome shotgun (WGS) entry which is preliminary data.</text>
</comment>
<reference evidence="2" key="1">
    <citation type="submission" date="2021-01" db="EMBL/GenBank/DDBJ databases">
        <title>Whole genome shotgun sequence of Actinoplanes tereljensis NBRC 105297.</title>
        <authorList>
            <person name="Komaki H."/>
            <person name="Tamura T."/>
        </authorList>
    </citation>
    <scope>NUCLEOTIDE SEQUENCE</scope>
    <source>
        <strain evidence="2">NBRC 105297</strain>
    </source>
</reference>
<name>A0A919NGP3_9ACTN</name>
<dbReference type="PROSITE" id="PS50887">
    <property type="entry name" value="GGDEF"/>
    <property type="match status" value="1"/>
</dbReference>
<gene>
    <name evidence="2" type="ORF">Ate02nite_05930</name>
</gene>
<dbReference type="InterPro" id="IPR029787">
    <property type="entry name" value="Nucleotide_cyclase"/>
</dbReference>
<dbReference type="GO" id="GO:0043709">
    <property type="term" value="P:cell adhesion involved in single-species biofilm formation"/>
    <property type="evidence" value="ECO:0007669"/>
    <property type="project" value="TreeGrafter"/>
</dbReference>
<dbReference type="InterPro" id="IPR043128">
    <property type="entry name" value="Rev_trsase/Diguanyl_cyclase"/>
</dbReference>
<accession>A0A919NGP3</accession>
<dbReference type="AlphaFoldDB" id="A0A919NGP3"/>
<dbReference type="GO" id="GO:0005886">
    <property type="term" value="C:plasma membrane"/>
    <property type="evidence" value="ECO:0007669"/>
    <property type="project" value="TreeGrafter"/>
</dbReference>
<dbReference type="PANTHER" id="PTHR45138">
    <property type="entry name" value="REGULATORY COMPONENTS OF SENSORY TRANSDUCTION SYSTEM"/>
    <property type="match status" value="1"/>
</dbReference>
<sequence length="527" mass="57043">MTTKAVERGHAPVADDVRAAFAATLTELEIRGVIDYRSVREPAAAVEHEARAAGDEEAVQRAALLGADALLRAGRIGEGGRLAHQARAWAEAHDSPYVLARAHRELSMFYRLVGDISDALTHGVQCVANLTDDVPPAIRARHLMTLAVALDDGGSIEEGDRRSREALQIANEIGDHALTLLVLNNMTYSAYENGDETAARALAERMRLASGRARRPLSANELDTVARVEMMSGRYASVETALAGILDGSLPVNEGDAAAECMLTLAEARRLDGRFGDAQSAIDRAILECETNGLGRLRARARQEQAALHAAQGNFREAYEEHLLFHADSAALHSTQREARARALQAVFEANEARRASEHFREMAHRDALTGLHNRRYVNERLPAILAEAAARRTPISVAIADLDHFKRINDTLSHATGDTVLQHIAELLKEAADGPAIAARMGGEEFLLIFPGMDGAEARKRCELLRLRIRTHGWQPVTGALPVTTSIGVTTAVDGRATVSALLSQADRNLYVAKRGGRDRVVADPA</sequence>
<dbReference type="SUPFAM" id="SSF55073">
    <property type="entry name" value="Nucleotide cyclase"/>
    <property type="match status" value="1"/>
</dbReference>
<proteinExistence type="predicted"/>
<dbReference type="PANTHER" id="PTHR45138:SF9">
    <property type="entry name" value="DIGUANYLATE CYCLASE DGCM-RELATED"/>
    <property type="match status" value="1"/>
</dbReference>
<dbReference type="Gene3D" id="3.30.70.270">
    <property type="match status" value="1"/>
</dbReference>
<keyword evidence="3" id="KW-1185">Reference proteome</keyword>
<dbReference type="FunFam" id="3.30.70.270:FF:000001">
    <property type="entry name" value="Diguanylate cyclase domain protein"/>
    <property type="match status" value="1"/>
</dbReference>
<evidence type="ECO:0000313" key="3">
    <source>
        <dbReference type="Proteomes" id="UP000623608"/>
    </source>
</evidence>
<dbReference type="SUPFAM" id="SSF48452">
    <property type="entry name" value="TPR-like"/>
    <property type="match status" value="1"/>
</dbReference>
<organism evidence="2 3">
    <name type="scientific">Paractinoplanes tereljensis</name>
    <dbReference type="NCBI Taxonomy" id="571912"/>
    <lineage>
        <taxon>Bacteria</taxon>
        <taxon>Bacillati</taxon>
        <taxon>Actinomycetota</taxon>
        <taxon>Actinomycetes</taxon>
        <taxon>Micromonosporales</taxon>
        <taxon>Micromonosporaceae</taxon>
        <taxon>Paractinoplanes</taxon>
    </lineage>
</organism>
<dbReference type="RefSeq" id="WP_203798365.1">
    <property type="nucleotide sequence ID" value="NZ_BOMY01000002.1"/>
</dbReference>
<dbReference type="CDD" id="cd01949">
    <property type="entry name" value="GGDEF"/>
    <property type="match status" value="1"/>
</dbReference>
<dbReference type="InterPro" id="IPR000160">
    <property type="entry name" value="GGDEF_dom"/>
</dbReference>
<dbReference type="GO" id="GO:1902201">
    <property type="term" value="P:negative regulation of bacterial-type flagellum-dependent cell motility"/>
    <property type="evidence" value="ECO:0007669"/>
    <property type="project" value="TreeGrafter"/>
</dbReference>
<protein>
    <recommendedName>
        <fullName evidence="1">GGDEF domain-containing protein</fullName>
    </recommendedName>
</protein>
<dbReference type="InterPro" id="IPR050469">
    <property type="entry name" value="Diguanylate_Cyclase"/>
</dbReference>
<dbReference type="EMBL" id="BOMY01000002">
    <property type="protein sequence ID" value="GIF17863.1"/>
    <property type="molecule type" value="Genomic_DNA"/>
</dbReference>
<dbReference type="Pfam" id="PF00990">
    <property type="entry name" value="GGDEF"/>
    <property type="match status" value="1"/>
</dbReference>
<evidence type="ECO:0000259" key="1">
    <source>
        <dbReference type="PROSITE" id="PS50887"/>
    </source>
</evidence>
<dbReference type="Gene3D" id="1.25.40.10">
    <property type="entry name" value="Tetratricopeptide repeat domain"/>
    <property type="match status" value="1"/>
</dbReference>
<evidence type="ECO:0000313" key="2">
    <source>
        <dbReference type="EMBL" id="GIF17863.1"/>
    </source>
</evidence>
<dbReference type="InterPro" id="IPR011990">
    <property type="entry name" value="TPR-like_helical_dom_sf"/>
</dbReference>
<dbReference type="NCBIfam" id="TIGR00254">
    <property type="entry name" value="GGDEF"/>
    <property type="match status" value="1"/>
</dbReference>